<organism evidence="1 2">
    <name type="scientific">Alcanivorax jadensis T9</name>
    <dbReference type="NCBI Taxonomy" id="1177181"/>
    <lineage>
        <taxon>Bacteria</taxon>
        <taxon>Pseudomonadati</taxon>
        <taxon>Pseudomonadota</taxon>
        <taxon>Gammaproteobacteria</taxon>
        <taxon>Oceanospirillales</taxon>
        <taxon>Alcanivoracaceae</taxon>
        <taxon>Alcanivorax</taxon>
    </lineage>
</organism>
<keyword evidence="2" id="KW-1185">Reference proteome</keyword>
<dbReference type="EMBL" id="ARXU01000003">
    <property type="protein sequence ID" value="KGD61872.1"/>
    <property type="molecule type" value="Genomic_DNA"/>
</dbReference>
<evidence type="ECO:0000313" key="2">
    <source>
        <dbReference type="Proteomes" id="UP000029443"/>
    </source>
</evidence>
<evidence type="ECO:0008006" key="3">
    <source>
        <dbReference type="Google" id="ProtNLM"/>
    </source>
</evidence>
<dbReference type="Pfam" id="PF14337">
    <property type="entry name" value="Abi_alpha"/>
    <property type="match status" value="1"/>
</dbReference>
<sequence>MRQAVARAPGGHYVLDQARAVEDILFEDLQLRLGGMDSHHYLPGPVETSFGEGGGHDKSLQSRFAALAEQSLEQTPASASARVYARIVNQLLPDEVRILTAMSDGSDIAISHLLARGGRFKNSEHRVMAFLSRVGNESGVMLADAVPHYLAHLFSLGLLDGGPEDNSQTAKYEAIENGSEVRSACERMRKESRLRPVFIRETAHLSALGKAFWAACSG</sequence>
<dbReference type="Proteomes" id="UP000029443">
    <property type="component" value="Unassembled WGS sequence"/>
</dbReference>
<dbReference type="Gene3D" id="3.30.110.190">
    <property type="match status" value="1"/>
</dbReference>
<accession>A0ABR4WFT2</accession>
<protein>
    <recommendedName>
        <fullName evidence="3">DUF4393 domain-containing protein</fullName>
    </recommendedName>
</protein>
<gene>
    <name evidence="1" type="ORF">T9A_01081</name>
</gene>
<reference evidence="1 2" key="1">
    <citation type="submission" date="2012-09" db="EMBL/GenBank/DDBJ databases">
        <title>Genome Sequence of alkane-degrading Bacterium Alcanivorax jadensis T9.</title>
        <authorList>
            <person name="Lai Q."/>
            <person name="Shao Z."/>
        </authorList>
    </citation>
    <scope>NUCLEOTIDE SEQUENCE [LARGE SCALE GENOMIC DNA]</scope>
    <source>
        <strain evidence="1 2">T9</strain>
    </source>
</reference>
<name>A0ABR4WFT2_9GAMM</name>
<comment type="caution">
    <text evidence="1">The sequence shown here is derived from an EMBL/GenBank/DDBJ whole genome shotgun (WGS) entry which is preliminary data.</text>
</comment>
<dbReference type="InterPro" id="IPR025506">
    <property type="entry name" value="Abi_alpha"/>
</dbReference>
<proteinExistence type="predicted"/>
<evidence type="ECO:0000313" key="1">
    <source>
        <dbReference type="EMBL" id="KGD61872.1"/>
    </source>
</evidence>